<gene>
    <name evidence="2" type="ORF">BLNAU_5056</name>
</gene>
<feature type="region of interest" description="Disordered" evidence="1">
    <location>
        <begin position="1178"/>
        <end position="1245"/>
    </location>
</feature>
<sequence length="1245" mass="139748">MIYYSPGHRGERTRQNRFDQITPPTLSSSSWLTFLKYVLCFLCDPLPYLTNDASYNHASLGTMLDILCNEVMACAILGMGDGVYETIVTNFPSFSETISPPQYQRLLTIYSCNIFQKILKISQKYTDPIERIAATIDMLIKQTPKIRDDDKNSMNLLSQCLQYTATFLISHPNLIDSFLKSVDISSSPSDTPFRHDRDLTLISTLCQSSSPLFTKLSEPLFDSAFPIHDILSTRSFTDPASSFIRMASTNPAFFRRIVETHAECIVEKAISIAVWAVRVMSEEQSGPSSLDFGRMTQNWILLLQTLAEVKTDLTQHATNFYFLTSSILTLLVLTAASTNDELSTAAVSVFSDKFGLSRAHSETLLFATPTTFPLSDPFLPRSLQTWRDSDHKKGPCQSICEEAACWIWLKTRSDFSSPGTDIDFIRLIGPHFAGCLVNALHSTTTLTHSFPFFSPELTRLSQQPSVWNDSKRPSALTALTTLADIEIGLIFHVPHWQPLLSPSDINRRDTVLIHLFPFLGSESQTMFLSSYSGRNSQKVECLVEMATVHSNNTPIALLTKLRKVVERLSSVDPQSYSTKINRIQVSSMESRIVEKLRTAEGEERWRLLTQLVVVSQKDIDLTKELMEAENDAQALLVLSVRSIRSSQRLEFHPNSNPEAFHRVLEFAGHLDNLPLVAAALGYIGDIIEEFIDQPVGGVFHLKPEQELRDIVLNALQVVAARRRDGLEEGCVVGKDEMTSQIVLSCLTVFQFMMSDELFDPAPFVDSLVTLTVTTDLSLLRSLLLVLLWIEERTRNTPTPFSISTATAPFRGRQKSSVTQQPLPTILSSILLSTSLDTVQTPTQQKHTRQSNPFQNTQIQAEPEISPSRILKELDGNMISDIAKEAAKSVCLCLEERRAHSPHALTPEASFTFSFSRRNRHTTPRQLVIALHEMVLQDHEMFVPATILLPLAPFLTRSLTIVVPTSTDRMESRSEQDEQSQLVSVFVSLFRSLIHTSTPSTLSTPPLSFLLSVLSIALVRLESFPTPLNLYTIFAEMFQHFGNRSNPQVRRIALALFEEGMEDRNELDQGMASLEFLNRWKGTNTTFRIDRTFPIDHLIRIPRLDILNRPMLGGLAHNFHQQPIQPHPPPFRYPPMTVMGDDAIDRFAEDLQPLGVPILNHPHRPPNHLVAPLDSNPTWTLAPPPHQRPSGRINDPNIGGFGDGNFIPFEQFNARPPEQTDVDEQSTTTNHEEATSGDKTGEHSSS</sequence>
<evidence type="ECO:0000313" key="3">
    <source>
        <dbReference type="Proteomes" id="UP001281761"/>
    </source>
</evidence>
<feature type="compositionally biased region" description="Basic and acidic residues" evidence="1">
    <location>
        <begin position="1229"/>
        <end position="1245"/>
    </location>
</feature>
<evidence type="ECO:0008006" key="4">
    <source>
        <dbReference type="Google" id="ProtNLM"/>
    </source>
</evidence>
<organism evidence="2 3">
    <name type="scientific">Blattamonas nauphoetae</name>
    <dbReference type="NCBI Taxonomy" id="2049346"/>
    <lineage>
        <taxon>Eukaryota</taxon>
        <taxon>Metamonada</taxon>
        <taxon>Preaxostyla</taxon>
        <taxon>Oxymonadida</taxon>
        <taxon>Blattamonas</taxon>
    </lineage>
</organism>
<accession>A0ABQ9Y843</accession>
<dbReference type="Proteomes" id="UP001281761">
    <property type="component" value="Unassembled WGS sequence"/>
</dbReference>
<keyword evidence="3" id="KW-1185">Reference proteome</keyword>
<name>A0ABQ9Y843_9EUKA</name>
<reference evidence="2 3" key="1">
    <citation type="journal article" date="2022" name="bioRxiv">
        <title>Genomics of Preaxostyla Flagellates Illuminates Evolutionary Transitions and the Path Towards Mitochondrial Loss.</title>
        <authorList>
            <person name="Novak L.V.F."/>
            <person name="Treitli S.C."/>
            <person name="Pyrih J."/>
            <person name="Halakuc P."/>
            <person name="Pipaliya S.V."/>
            <person name="Vacek V."/>
            <person name="Brzon O."/>
            <person name="Soukal P."/>
            <person name="Eme L."/>
            <person name="Dacks J.B."/>
            <person name="Karnkowska A."/>
            <person name="Elias M."/>
            <person name="Hampl V."/>
        </authorList>
    </citation>
    <scope>NUCLEOTIDE SEQUENCE [LARGE SCALE GENOMIC DNA]</scope>
    <source>
        <strain evidence="2">NAU3</strain>
        <tissue evidence="2">Gut</tissue>
    </source>
</reference>
<evidence type="ECO:0000256" key="1">
    <source>
        <dbReference type="SAM" id="MobiDB-lite"/>
    </source>
</evidence>
<proteinExistence type="predicted"/>
<comment type="caution">
    <text evidence="2">The sequence shown here is derived from an EMBL/GenBank/DDBJ whole genome shotgun (WGS) entry which is preliminary data.</text>
</comment>
<protein>
    <recommendedName>
        <fullName evidence="4">Mediator of RNA polymerase II transcription subunit 5</fullName>
    </recommendedName>
</protein>
<dbReference type="EMBL" id="JARBJD010000026">
    <property type="protein sequence ID" value="KAK2959859.1"/>
    <property type="molecule type" value="Genomic_DNA"/>
</dbReference>
<evidence type="ECO:0000313" key="2">
    <source>
        <dbReference type="EMBL" id="KAK2959859.1"/>
    </source>
</evidence>
<feature type="region of interest" description="Disordered" evidence="1">
    <location>
        <begin position="838"/>
        <end position="858"/>
    </location>
</feature>